<dbReference type="InterPro" id="IPR038730">
    <property type="entry name" value="HyfE-like"/>
</dbReference>
<comment type="subcellular location">
    <subcellularLocation>
        <location evidence="1">Cell membrane</location>
        <topology evidence="1">Multi-pass membrane protein</topology>
    </subcellularLocation>
</comment>
<evidence type="ECO:0000313" key="8">
    <source>
        <dbReference type="Proteomes" id="UP000250918"/>
    </source>
</evidence>
<proteinExistence type="predicted"/>
<dbReference type="AlphaFoldDB" id="A0A855X380"/>
<dbReference type="PANTHER" id="PTHR38601">
    <property type="entry name" value="HYDROGENASE-4 COMPONENT E"/>
    <property type="match status" value="1"/>
</dbReference>
<keyword evidence="2" id="KW-1003">Cell membrane</keyword>
<evidence type="ECO:0000256" key="6">
    <source>
        <dbReference type="SAM" id="Phobius"/>
    </source>
</evidence>
<keyword evidence="3 6" id="KW-0812">Transmembrane</keyword>
<evidence type="ECO:0000256" key="4">
    <source>
        <dbReference type="ARBA" id="ARBA00022989"/>
    </source>
</evidence>
<feature type="transmembrane region" description="Helical" evidence="6">
    <location>
        <begin position="174"/>
        <end position="195"/>
    </location>
</feature>
<gene>
    <name evidence="7" type="ORF">C3F09_05755</name>
</gene>
<evidence type="ECO:0000256" key="2">
    <source>
        <dbReference type="ARBA" id="ARBA00022475"/>
    </source>
</evidence>
<feature type="transmembrane region" description="Helical" evidence="6">
    <location>
        <begin position="87"/>
        <end position="112"/>
    </location>
</feature>
<dbReference type="PANTHER" id="PTHR38601:SF1">
    <property type="entry name" value="HYDROGENASE-4 COMPONENT E"/>
    <property type="match status" value="1"/>
</dbReference>
<organism evidence="7 8">
    <name type="scientific">candidate division GN15 bacterium</name>
    <dbReference type="NCBI Taxonomy" id="2072418"/>
    <lineage>
        <taxon>Bacteria</taxon>
        <taxon>candidate division GN15</taxon>
    </lineage>
</organism>
<reference evidence="7 8" key="1">
    <citation type="journal article" date="2018" name="ISME J.">
        <title>A methanotrophic archaeon couples anaerobic oxidation of methane to Fe(III) reduction.</title>
        <authorList>
            <person name="Cai C."/>
            <person name="Leu A.O."/>
            <person name="Xie G.J."/>
            <person name="Guo J."/>
            <person name="Feng Y."/>
            <person name="Zhao J.X."/>
            <person name="Tyson G.W."/>
            <person name="Yuan Z."/>
            <person name="Hu S."/>
        </authorList>
    </citation>
    <scope>NUCLEOTIDE SEQUENCE [LARGE SCALE GENOMIC DNA]</scope>
    <source>
        <strain evidence="7">FeB_12</strain>
    </source>
</reference>
<keyword evidence="5 6" id="KW-0472">Membrane</keyword>
<keyword evidence="4 6" id="KW-1133">Transmembrane helix</keyword>
<feature type="transmembrane region" description="Helical" evidence="6">
    <location>
        <begin position="51"/>
        <end position="75"/>
    </location>
</feature>
<evidence type="ECO:0000256" key="3">
    <source>
        <dbReference type="ARBA" id="ARBA00022692"/>
    </source>
</evidence>
<sequence>MQEAVNAIVALMILANFLLLGTGSLRAAIRIVAIQGLALGLLPLLVHEKGLTLRLAIIAVLVILLKGIIIPRVLMKGLRELNTGRGITYYVGPVASLLIGILVMGSSLWWGYLLPLPDQPGYRLAIPMVFFTIISGLFLIVTRRQALMQIIGYLVLENGIYAFGVFFAQSESMLIEIGILLDVFVGVFIMGVMVFHISREFDSIEAGQLSTLKDWFRERRKSTETESPS</sequence>
<protein>
    <submittedName>
        <fullName evidence="7">Hydrogenase</fullName>
    </submittedName>
</protein>
<evidence type="ECO:0000256" key="5">
    <source>
        <dbReference type="ARBA" id="ARBA00023136"/>
    </source>
</evidence>
<evidence type="ECO:0000256" key="1">
    <source>
        <dbReference type="ARBA" id="ARBA00004651"/>
    </source>
</evidence>
<comment type="caution">
    <text evidence="7">The sequence shown here is derived from an EMBL/GenBank/DDBJ whole genome shotgun (WGS) entry which is preliminary data.</text>
</comment>
<dbReference type="GO" id="GO:0005886">
    <property type="term" value="C:plasma membrane"/>
    <property type="evidence" value="ECO:0007669"/>
    <property type="project" value="UniProtKB-SubCell"/>
</dbReference>
<dbReference type="Proteomes" id="UP000250918">
    <property type="component" value="Unassembled WGS sequence"/>
</dbReference>
<evidence type="ECO:0000313" key="7">
    <source>
        <dbReference type="EMBL" id="PWB73052.1"/>
    </source>
</evidence>
<feature type="transmembrane region" description="Helical" evidence="6">
    <location>
        <begin position="124"/>
        <end position="141"/>
    </location>
</feature>
<dbReference type="EMBL" id="PQAP01000066">
    <property type="protein sequence ID" value="PWB73052.1"/>
    <property type="molecule type" value="Genomic_DNA"/>
</dbReference>
<name>A0A855X380_9BACT</name>
<feature type="transmembrane region" description="Helical" evidence="6">
    <location>
        <begin position="150"/>
        <end position="168"/>
    </location>
</feature>
<accession>A0A855X380</accession>